<dbReference type="InterPro" id="IPR017941">
    <property type="entry name" value="Rieske_2Fe-2S"/>
</dbReference>
<dbReference type="OrthoDB" id="165343at2"/>
<keyword evidence="1" id="KW-0001">2Fe-2S</keyword>
<dbReference type="PROSITE" id="PS51296">
    <property type="entry name" value="RIESKE"/>
    <property type="match status" value="1"/>
</dbReference>
<dbReference type="InterPro" id="IPR050584">
    <property type="entry name" value="Cholesterol_7-desaturase"/>
</dbReference>
<dbReference type="Proteomes" id="UP000321513">
    <property type="component" value="Unassembled WGS sequence"/>
</dbReference>
<dbReference type="Gene3D" id="3.90.380.10">
    <property type="entry name" value="Naphthalene 1,2-dioxygenase Alpha Subunit, Chain A, domain 1"/>
    <property type="match status" value="1"/>
</dbReference>
<accession>A0A512BJR0</accession>
<keyword evidence="2" id="KW-0479">Metal-binding</keyword>
<dbReference type="InterPro" id="IPR044043">
    <property type="entry name" value="VanA_C_cat"/>
</dbReference>
<reference evidence="7 8" key="1">
    <citation type="submission" date="2019-07" db="EMBL/GenBank/DDBJ databases">
        <title>Whole genome shotgun sequence of Segetibacter aerophilus NBRC 106135.</title>
        <authorList>
            <person name="Hosoyama A."/>
            <person name="Uohara A."/>
            <person name="Ohji S."/>
            <person name="Ichikawa N."/>
        </authorList>
    </citation>
    <scope>NUCLEOTIDE SEQUENCE [LARGE SCALE GENOMIC DNA]</scope>
    <source>
        <strain evidence="7 8">NBRC 106135</strain>
    </source>
</reference>
<dbReference type="PANTHER" id="PTHR21266">
    <property type="entry name" value="IRON-SULFUR DOMAIN CONTAINING PROTEIN"/>
    <property type="match status" value="1"/>
</dbReference>
<proteinExistence type="predicted"/>
<evidence type="ECO:0000256" key="2">
    <source>
        <dbReference type="ARBA" id="ARBA00022723"/>
    </source>
</evidence>
<dbReference type="AlphaFoldDB" id="A0A512BJR0"/>
<organism evidence="7 8">
    <name type="scientific">Segetibacter aerophilus</name>
    <dbReference type="NCBI Taxonomy" id="670293"/>
    <lineage>
        <taxon>Bacteria</taxon>
        <taxon>Pseudomonadati</taxon>
        <taxon>Bacteroidota</taxon>
        <taxon>Chitinophagia</taxon>
        <taxon>Chitinophagales</taxon>
        <taxon>Chitinophagaceae</taxon>
        <taxon>Segetibacter</taxon>
    </lineage>
</organism>
<evidence type="ECO:0000256" key="5">
    <source>
        <dbReference type="ARBA" id="ARBA00023014"/>
    </source>
</evidence>
<evidence type="ECO:0000313" key="7">
    <source>
        <dbReference type="EMBL" id="GEO12057.1"/>
    </source>
</evidence>
<evidence type="ECO:0000313" key="8">
    <source>
        <dbReference type="Proteomes" id="UP000321513"/>
    </source>
</evidence>
<gene>
    <name evidence="7" type="ORF">SAE01_45530</name>
</gene>
<dbReference type="Pfam" id="PF19112">
    <property type="entry name" value="VanA_C"/>
    <property type="match status" value="1"/>
</dbReference>
<evidence type="ECO:0000256" key="1">
    <source>
        <dbReference type="ARBA" id="ARBA00022714"/>
    </source>
</evidence>
<keyword evidence="3" id="KW-0560">Oxidoreductase</keyword>
<dbReference type="SUPFAM" id="SSF55961">
    <property type="entry name" value="Bet v1-like"/>
    <property type="match status" value="1"/>
</dbReference>
<dbReference type="GO" id="GO:0051537">
    <property type="term" value="F:2 iron, 2 sulfur cluster binding"/>
    <property type="evidence" value="ECO:0007669"/>
    <property type="project" value="UniProtKB-KW"/>
</dbReference>
<keyword evidence="4" id="KW-0408">Iron</keyword>
<keyword evidence="5" id="KW-0411">Iron-sulfur</keyword>
<evidence type="ECO:0000256" key="4">
    <source>
        <dbReference type="ARBA" id="ARBA00023004"/>
    </source>
</evidence>
<dbReference type="InterPro" id="IPR036922">
    <property type="entry name" value="Rieske_2Fe-2S_sf"/>
</dbReference>
<dbReference type="RefSeq" id="WP_147206185.1">
    <property type="nucleotide sequence ID" value="NZ_BJYT01000037.1"/>
</dbReference>
<evidence type="ECO:0000256" key="3">
    <source>
        <dbReference type="ARBA" id="ARBA00023002"/>
    </source>
</evidence>
<dbReference type="PANTHER" id="PTHR21266:SF60">
    <property type="entry name" value="3-KETOSTEROID-9-ALPHA-MONOOXYGENASE, OXYGENASE COMPONENT"/>
    <property type="match status" value="1"/>
</dbReference>
<dbReference type="EMBL" id="BJYT01000037">
    <property type="protein sequence ID" value="GEO12057.1"/>
    <property type="molecule type" value="Genomic_DNA"/>
</dbReference>
<feature type="domain" description="Rieske" evidence="6">
    <location>
        <begin position="21"/>
        <end position="125"/>
    </location>
</feature>
<dbReference type="Pfam" id="PF00355">
    <property type="entry name" value="Rieske"/>
    <property type="match status" value="1"/>
</dbReference>
<evidence type="ECO:0000259" key="6">
    <source>
        <dbReference type="PROSITE" id="PS51296"/>
    </source>
</evidence>
<comment type="caution">
    <text evidence="7">The sequence shown here is derived from an EMBL/GenBank/DDBJ whole genome shotgun (WGS) entry which is preliminary data.</text>
</comment>
<dbReference type="GO" id="GO:0046872">
    <property type="term" value="F:metal ion binding"/>
    <property type="evidence" value="ECO:0007669"/>
    <property type="project" value="UniProtKB-KW"/>
</dbReference>
<dbReference type="SUPFAM" id="SSF50022">
    <property type="entry name" value="ISP domain"/>
    <property type="match status" value="1"/>
</dbReference>
<dbReference type="GO" id="GO:0016491">
    <property type="term" value="F:oxidoreductase activity"/>
    <property type="evidence" value="ECO:0007669"/>
    <property type="project" value="UniProtKB-KW"/>
</dbReference>
<name>A0A512BJR0_9BACT</name>
<sequence length="355" mass="41520">MKSLSEKLMIESSGLIKNYWYAAARSTDLKKGKPVKAVIMELPIVLWRNSKGDIAAMIDRCNHRNAPLSEGKIENDCIVCPYHGWVYNEKGQCVNIPSEGPNTDRIPNKKVELFPVIERYGLVWVWMGREVLPDKEPFEMPYYSGEGWKNYYMVTPFDNAVTDLVENFMDVPHTVYVHKGWFRDKKQICIKAEVERTPNSVLVSYDQPNDSIGFFDWMINPKRLPLKHTDNFYMPNVTRVDYVYGNQEKAFIITSTCTPVKAFETKVYTLITYKLGWFNALATFFLPWYTKKVIDQDVWIMKIHGKNMQTFKTPDYKSTQVDFMHVYIESLRRAAETPDEQPTPQPIKKQIEFWI</sequence>
<keyword evidence="8" id="KW-1185">Reference proteome</keyword>
<dbReference type="Gene3D" id="2.102.10.10">
    <property type="entry name" value="Rieske [2Fe-2S] iron-sulphur domain"/>
    <property type="match status" value="1"/>
</dbReference>
<protein>
    <submittedName>
        <fullName evidence="7">(Fe-S)-binding protein</fullName>
    </submittedName>
</protein>